<keyword evidence="2" id="KW-1185">Reference proteome</keyword>
<organism evidence="1 2">
    <name type="scientific">Dendrobium catenatum</name>
    <dbReference type="NCBI Taxonomy" id="906689"/>
    <lineage>
        <taxon>Eukaryota</taxon>
        <taxon>Viridiplantae</taxon>
        <taxon>Streptophyta</taxon>
        <taxon>Embryophyta</taxon>
        <taxon>Tracheophyta</taxon>
        <taxon>Spermatophyta</taxon>
        <taxon>Magnoliopsida</taxon>
        <taxon>Liliopsida</taxon>
        <taxon>Asparagales</taxon>
        <taxon>Orchidaceae</taxon>
        <taxon>Epidendroideae</taxon>
        <taxon>Malaxideae</taxon>
        <taxon>Dendrobiinae</taxon>
        <taxon>Dendrobium</taxon>
    </lineage>
</organism>
<dbReference type="Proteomes" id="UP000233837">
    <property type="component" value="Unassembled WGS sequence"/>
</dbReference>
<reference evidence="1 2" key="2">
    <citation type="journal article" date="2017" name="Nature">
        <title>The Apostasia genome and the evolution of orchids.</title>
        <authorList>
            <person name="Zhang G.Q."/>
            <person name="Liu K.W."/>
            <person name="Li Z."/>
            <person name="Lohaus R."/>
            <person name="Hsiao Y.Y."/>
            <person name="Niu S.C."/>
            <person name="Wang J.Y."/>
            <person name="Lin Y.C."/>
            <person name="Xu Q."/>
            <person name="Chen L.J."/>
            <person name="Yoshida K."/>
            <person name="Fujiwara S."/>
            <person name="Wang Z.W."/>
            <person name="Zhang Y.Q."/>
            <person name="Mitsuda N."/>
            <person name="Wang M."/>
            <person name="Liu G.H."/>
            <person name="Pecoraro L."/>
            <person name="Huang H.X."/>
            <person name="Xiao X.J."/>
            <person name="Lin M."/>
            <person name="Wu X.Y."/>
            <person name="Wu W.L."/>
            <person name="Chen Y.Y."/>
            <person name="Chang S.B."/>
            <person name="Sakamoto S."/>
            <person name="Ohme-Takagi M."/>
            <person name="Yagi M."/>
            <person name="Zeng S.J."/>
            <person name="Shen C.Y."/>
            <person name="Yeh C.M."/>
            <person name="Luo Y.B."/>
            <person name="Tsai W.C."/>
            <person name="Van de Peer Y."/>
            <person name="Liu Z.J."/>
        </authorList>
    </citation>
    <scope>NUCLEOTIDE SEQUENCE [LARGE SCALE GENOMIC DNA]</scope>
    <source>
        <tissue evidence="1">The whole plant</tissue>
    </source>
</reference>
<name>A0A2I0XG41_9ASPA</name>
<gene>
    <name evidence="1" type="ORF">MA16_Dca017288</name>
</gene>
<evidence type="ECO:0000313" key="2">
    <source>
        <dbReference type="Proteomes" id="UP000233837"/>
    </source>
</evidence>
<protein>
    <submittedName>
        <fullName evidence="1">Uncharacterized protein</fullName>
    </submittedName>
</protein>
<accession>A0A2I0XG41</accession>
<dbReference type="AlphaFoldDB" id="A0A2I0XG41"/>
<reference evidence="1 2" key="1">
    <citation type="journal article" date="2016" name="Sci. Rep.">
        <title>The Dendrobium catenatum Lindl. genome sequence provides insights into polysaccharide synthase, floral development and adaptive evolution.</title>
        <authorList>
            <person name="Zhang G.Q."/>
            <person name="Xu Q."/>
            <person name="Bian C."/>
            <person name="Tsai W.C."/>
            <person name="Yeh C.M."/>
            <person name="Liu K.W."/>
            <person name="Yoshida K."/>
            <person name="Zhang L.S."/>
            <person name="Chang S.B."/>
            <person name="Chen F."/>
            <person name="Shi Y."/>
            <person name="Su Y.Y."/>
            <person name="Zhang Y.Q."/>
            <person name="Chen L.J."/>
            <person name="Yin Y."/>
            <person name="Lin M."/>
            <person name="Huang H."/>
            <person name="Deng H."/>
            <person name="Wang Z.W."/>
            <person name="Zhu S.L."/>
            <person name="Zhao X."/>
            <person name="Deng C."/>
            <person name="Niu S.C."/>
            <person name="Huang J."/>
            <person name="Wang M."/>
            <person name="Liu G.H."/>
            <person name="Yang H.J."/>
            <person name="Xiao X.J."/>
            <person name="Hsiao Y.Y."/>
            <person name="Wu W.L."/>
            <person name="Chen Y.Y."/>
            <person name="Mitsuda N."/>
            <person name="Ohme-Takagi M."/>
            <person name="Luo Y.B."/>
            <person name="Van de Peer Y."/>
            <person name="Liu Z.J."/>
        </authorList>
    </citation>
    <scope>NUCLEOTIDE SEQUENCE [LARGE SCALE GENOMIC DNA]</scope>
    <source>
        <tissue evidence="1">The whole plant</tissue>
    </source>
</reference>
<proteinExistence type="predicted"/>
<sequence>MDMTCGERGGTSGANECGPGCGPAGRAWPKLAIWVQDCWFGELRPTGSQQPSDAVTQGDMRAQQPGMREFCRICVAGEGTLLKETIRPATASKEAKKRSSSGGQAVRQQRDYSVSGCGRAAICLMQRGRAGDGLSFKTKRRESRHATDVLRALRLDSTRRGSFRLNVAALKIFVWDVFFVGSSHSTLSCVRLQAGQIIHRVRNIETASAEATKAARVNHDEVEMMSIKKVFEGKKIPPWCEQLTFRAMMVSFFHSVMF</sequence>
<dbReference type="EMBL" id="KZ501906">
    <property type="protein sequence ID" value="PKU86860.1"/>
    <property type="molecule type" value="Genomic_DNA"/>
</dbReference>
<evidence type="ECO:0000313" key="1">
    <source>
        <dbReference type="EMBL" id="PKU86860.1"/>
    </source>
</evidence>